<keyword evidence="2" id="KW-1185">Reference proteome</keyword>
<gene>
    <name evidence="1" type="ORF">OIU84_012761</name>
</gene>
<comment type="caution">
    <text evidence="1">The sequence shown here is derived from an EMBL/GenBank/DDBJ whole genome shotgun (WGS) entry which is preliminary data.</text>
</comment>
<reference evidence="1 2" key="1">
    <citation type="journal article" date="2023" name="Int. J. Mol. Sci.">
        <title>De Novo Assembly and Annotation of 11 Diverse Shrub Willow (Salix) Genomes Reveals Novel Gene Organization in Sex-Linked Regions.</title>
        <authorList>
            <person name="Hyden B."/>
            <person name="Feng K."/>
            <person name="Yates T.B."/>
            <person name="Jawdy S."/>
            <person name="Cereghino C."/>
            <person name="Smart L.B."/>
            <person name="Muchero W."/>
        </authorList>
    </citation>
    <scope>NUCLEOTIDE SEQUENCE [LARGE SCALE GENOMIC DNA]</scope>
    <source>
        <tissue evidence="1">Shoot tip</tissue>
    </source>
</reference>
<protein>
    <submittedName>
        <fullName evidence="1">Uncharacterized protein</fullName>
    </submittedName>
</protein>
<evidence type="ECO:0000313" key="2">
    <source>
        <dbReference type="Proteomes" id="UP001162972"/>
    </source>
</evidence>
<organism evidence="1 2">
    <name type="scientific">Salix udensis</name>
    <dbReference type="NCBI Taxonomy" id="889485"/>
    <lineage>
        <taxon>Eukaryota</taxon>
        <taxon>Viridiplantae</taxon>
        <taxon>Streptophyta</taxon>
        <taxon>Embryophyta</taxon>
        <taxon>Tracheophyta</taxon>
        <taxon>Spermatophyta</taxon>
        <taxon>Magnoliopsida</taxon>
        <taxon>eudicotyledons</taxon>
        <taxon>Gunneridae</taxon>
        <taxon>Pentapetalae</taxon>
        <taxon>rosids</taxon>
        <taxon>fabids</taxon>
        <taxon>Malpighiales</taxon>
        <taxon>Salicaceae</taxon>
        <taxon>Saliceae</taxon>
        <taxon>Salix</taxon>
    </lineage>
</organism>
<dbReference type="EMBL" id="JAPFFJ010000017">
    <property type="protein sequence ID" value="KAJ6404660.1"/>
    <property type="molecule type" value="Genomic_DNA"/>
</dbReference>
<proteinExistence type="predicted"/>
<dbReference type="Proteomes" id="UP001162972">
    <property type="component" value="Chromosome 2"/>
</dbReference>
<dbReference type="AlphaFoldDB" id="A0AAD6JGS2"/>
<name>A0AAD6JGS2_9ROSI</name>
<sequence>MRRLLEEWPSFWFCVSATKTFIERRGERGEERIALNAVPIRHGASNGARGIQSVEVSDSSHFDCDPDCDRDGSPHRNSAVAISLFFYYSASDRLE</sequence>
<accession>A0AAD6JGS2</accession>
<evidence type="ECO:0000313" key="1">
    <source>
        <dbReference type="EMBL" id="KAJ6404660.1"/>
    </source>
</evidence>